<accession>A0A6A5Z0Z8</accession>
<proteinExistence type="predicted"/>
<dbReference type="AlphaFoldDB" id="A0A6A5Z0Z8"/>
<dbReference type="Proteomes" id="UP000799770">
    <property type="component" value="Unassembled WGS sequence"/>
</dbReference>
<evidence type="ECO:0000313" key="2">
    <source>
        <dbReference type="Proteomes" id="UP000799770"/>
    </source>
</evidence>
<organism evidence="1 2">
    <name type="scientific">Lophiotrema nucula</name>
    <dbReference type="NCBI Taxonomy" id="690887"/>
    <lineage>
        <taxon>Eukaryota</taxon>
        <taxon>Fungi</taxon>
        <taxon>Dikarya</taxon>
        <taxon>Ascomycota</taxon>
        <taxon>Pezizomycotina</taxon>
        <taxon>Dothideomycetes</taxon>
        <taxon>Pleosporomycetidae</taxon>
        <taxon>Pleosporales</taxon>
        <taxon>Lophiotremataceae</taxon>
        <taxon>Lophiotrema</taxon>
    </lineage>
</organism>
<protein>
    <submittedName>
        <fullName evidence="1">Uncharacterized protein</fullName>
    </submittedName>
</protein>
<keyword evidence="2" id="KW-1185">Reference proteome</keyword>
<evidence type="ECO:0000313" key="1">
    <source>
        <dbReference type="EMBL" id="KAF2112527.1"/>
    </source>
</evidence>
<dbReference type="EMBL" id="ML977330">
    <property type="protein sequence ID" value="KAF2112527.1"/>
    <property type="molecule type" value="Genomic_DNA"/>
</dbReference>
<gene>
    <name evidence="1" type="ORF">BDV96DRAFT_152124</name>
</gene>
<name>A0A6A5Z0Z8_9PLEO</name>
<sequence>MGLSSVCDLKYFWRGDLPWTTSSDWRRHPRSFSSRTIAMSNWGNFEHSLEDRTSLASKNVDSHDHDTAPRAPGAFKIQGAAPELPRTSDFNNIHMFKRVYFKSPQIQDQEMRSWRNKNMLRIITSPLQQSECRAGKFVILWPEGCPGLIWAGSVTDSPEQHFKTLNKRCGKYEWLLPLGLRHVQIPYVARMDKILRTQWEHHHLSETCPRCGNVHEHLFCITKDSVMDVYLRWFVWMLRSPYERKPDGMWVLKQDALSWLEQM</sequence>
<dbReference type="OrthoDB" id="2417614at2759"/>
<reference evidence="1" key="1">
    <citation type="journal article" date="2020" name="Stud. Mycol.">
        <title>101 Dothideomycetes genomes: a test case for predicting lifestyles and emergence of pathogens.</title>
        <authorList>
            <person name="Haridas S."/>
            <person name="Albert R."/>
            <person name="Binder M."/>
            <person name="Bloem J."/>
            <person name="Labutti K."/>
            <person name="Salamov A."/>
            <person name="Andreopoulos B."/>
            <person name="Baker S."/>
            <person name="Barry K."/>
            <person name="Bills G."/>
            <person name="Bluhm B."/>
            <person name="Cannon C."/>
            <person name="Castanera R."/>
            <person name="Culley D."/>
            <person name="Daum C."/>
            <person name="Ezra D."/>
            <person name="Gonzalez J."/>
            <person name="Henrissat B."/>
            <person name="Kuo A."/>
            <person name="Liang C."/>
            <person name="Lipzen A."/>
            <person name="Lutzoni F."/>
            <person name="Magnuson J."/>
            <person name="Mondo S."/>
            <person name="Nolan M."/>
            <person name="Ohm R."/>
            <person name="Pangilinan J."/>
            <person name="Park H.-J."/>
            <person name="Ramirez L."/>
            <person name="Alfaro M."/>
            <person name="Sun H."/>
            <person name="Tritt A."/>
            <person name="Yoshinaga Y."/>
            <person name="Zwiers L.-H."/>
            <person name="Turgeon B."/>
            <person name="Goodwin S."/>
            <person name="Spatafora J."/>
            <person name="Crous P."/>
            <person name="Grigoriev I."/>
        </authorList>
    </citation>
    <scope>NUCLEOTIDE SEQUENCE</scope>
    <source>
        <strain evidence="1">CBS 627.86</strain>
    </source>
</reference>